<name>A0A8T4LLG5_9ARCH</name>
<accession>A0A8T4LLG5</accession>
<dbReference type="Gene3D" id="3.90.550.10">
    <property type="entry name" value="Spore Coat Polysaccharide Biosynthesis Protein SpsA, Chain A"/>
    <property type="match status" value="1"/>
</dbReference>
<gene>
    <name evidence="3" type="ORF">J4203_07275</name>
</gene>
<dbReference type="InterPro" id="IPR029044">
    <property type="entry name" value="Nucleotide-diphossugar_trans"/>
</dbReference>
<keyword evidence="1" id="KW-0812">Transmembrane</keyword>
<feature type="transmembrane region" description="Helical" evidence="1">
    <location>
        <begin position="236"/>
        <end position="257"/>
    </location>
</feature>
<evidence type="ECO:0000259" key="2">
    <source>
        <dbReference type="Pfam" id="PF00535"/>
    </source>
</evidence>
<dbReference type="AlphaFoldDB" id="A0A8T4LLG5"/>
<feature type="domain" description="Glycosyltransferase 2-like" evidence="2">
    <location>
        <begin position="8"/>
        <end position="167"/>
    </location>
</feature>
<sequence length="317" mass="34450">MAEKIGTSILIPFQEMNDLVQESVEGCKALPGRGHEIILLPDAEIAFVAGVKTMVTGRVRPSAKRNQGFKAAKGKFIALIDSDAFPRKDWLANALKYFDDPRVGAVGGPNLTPPGDSFEQKMGGLLLASPLVAGPHAVKYRVEKMHECVDMPSCNLVLRRELLEKIGGFDETMLTGEDAKACHLIRGLGRKVLYAPDVIVFHHRRKLFAPHLKQMMNYGRDRGILIRTGNSGGYSLVSFAPAALVVFSLASVPAAFFWGPHPVLWPLGLYLAALAAWALAKSPVNSAHLFLGGVLTHYAFGIGFIKGFLHPTHKGSF</sequence>
<proteinExistence type="predicted"/>
<evidence type="ECO:0000313" key="4">
    <source>
        <dbReference type="Proteomes" id="UP000678237"/>
    </source>
</evidence>
<dbReference type="Pfam" id="PF00535">
    <property type="entry name" value="Glycos_transf_2"/>
    <property type="match status" value="1"/>
</dbReference>
<dbReference type="PANTHER" id="PTHR43685">
    <property type="entry name" value="GLYCOSYLTRANSFERASE"/>
    <property type="match status" value="1"/>
</dbReference>
<keyword evidence="1" id="KW-0472">Membrane</keyword>
<keyword evidence="3" id="KW-0808">Transferase</keyword>
<reference evidence="3" key="2">
    <citation type="submission" date="2021-05" db="EMBL/GenBank/DDBJ databases">
        <title>Protein family content uncovers lineage relationships and bacterial pathway maintenance mechanisms in DPANN archaea.</title>
        <authorList>
            <person name="Castelle C.J."/>
            <person name="Meheust R."/>
            <person name="Jaffe A.L."/>
            <person name="Seitz K."/>
            <person name="Gong X."/>
            <person name="Baker B.J."/>
            <person name="Banfield J.F."/>
        </authorList>
    </citation>
    <scope>NUCLEOTIDE SEQUENCE</scope>
    <source>
        <strain evidence="3">RIFCSPLOWO2_01_FULL_58_19</strain>
    </source>
</reference>
<organism evidence="3 4">
    <name type="scientific">Candidatus Iainarchaeum sp</name>
    <dbReference type="NCBI Taxonomy" id="3101447"/>
    <lineage>
        <taxon>Archaea</taxon>
        <taxon>Candidatus Iainarchaeota</taxon>
        <taxon>Candidatus Iainarchaeia</taxon>
        <taxon>Candidatus Iainarchaeales</taxon>
        <taxon>Candidatus Iainarchaeaceae</taxon>
        <taxon>Candidatus Iainarchaeum</taxon>
    </lineage>
</organism>
<feature type="transmembrane region" description="Helical" evidence="1">
    <location>
        <begin position="263"/>
        <end position="280"/>
    </location>
</feature>
<keyword evidence="3" id="KW-0328">Glycosyltransferase</keyword>
<dbReference type="EC" id="2.4.-.-" evidence="3"/>
<dbReference type="SUPFAM" id="SSF53448">
    <property type="entry name" value="Nucleotide-diphospho-sugar transferases"/>
    <property type="match status" value="1"/>
</dbReference>
<comment type="caution">
    <text evidence="3">The sequence shown here is derived from an EMBL/GenBank/DDBJ whole genome shotgun (WGS) entry which is preliminary data.</text>
</comment>
<evidence type="ECO:0000313" key="3">
    <source>
        <dbReference type="EMBL" id="MBS3063636.1"/>
    </source>
</evidence>
<dbReference type="EMBL" id="JAGVWE010000006">
    <property type="protein sequence ID" value="MBS3063636.1"/>
    <property type="molecule type" value="Genomic_DNA"/>
</dbReference>
<evidence type="ECO:0000256" key="1">
    <source>
        <dbReference type="SAM" id="Phobius"/>
    </source>
</evidence>
<feature type="transmembrane region" description="Helical" evidence="1">
    <location>
        <begin position="287"/>
        <end position="309"/>
    </location>
</feature>
<dbReference type="GO" id="GO:0016757">
    <property type="term" value="F:glycosyltransferase activity"/>
    <property type="evidence" value="ECO:0007669"/>
    <property type="project" value="UniProtKB-KW"/>
</dbReference>
<dbReference type="Proteomes" id="UP000678237">
    <property type="component" value="Unassembled WGS sequence"/>
</dbReference>
<protein>
    <submittedName>
        <fullName evidence="3">Glycosyltransferase</fullName>
        <ecNumber evidence="3">2.4.-.-</ecNumber>
    </submittedName>
</protein>
<keyword evidence="1" id="KW-1133">Transmembrane helix</keyword>
<dbReference type="InterPro" id="IPR001173">
    <property type="entry name" value="Glyco_trans_2-like"/>
</dbReference>
<dbReference type="InterPro" id="IPR050834">
    <property type="entry name" value="Glycosyltransf_2"/>
</dbReference>
<reference evidence="3" key="1">
    <citation type="submission" date="2021-03" db="EMBL/GenBank/DDBJ databases">
        <authorList>
            <person name="Jaffe A."/>
        </authorList>
    </citation>
    <scope>NUCLEOTIDE SEQUENCE</scope>
    <source>
        <strain evidence="3">RIFCSPLOWO2_01_FULL_58_19</strain>
    </source>
</reference>
<dbReference type="PANTHER" id="PTHR43685:SF2">
    <property type="entry name" value="GLYCOSYLTRANSFERASE 2-LIKE DOMAIN-CONTAINING PROTEIN"/>
    <property type="match status" value="1"/>
</dbReference>